<dbReference type="FunFam" id="2.40.50.100:FF:000045">
    <property type="entry name" value="Glycine cleavage system H protein"/>
    <property type="match status" value="1"/>
</dbReference>
<evidence type="ECO:0000256" key="2">
    <source>
        <dbReference type="ARBA" id="ARBA00004141"/>
    </source>
</evidence>
<comment type="similarity">
    <text evidence="5">Belongs to the GcvH family.</text>
</comment>
<evidence type="ECO:0000256" key="9">
    <source>
        <dbReference type="ARBA" id="ARBA00022946"/>
    </source>
</evidence>
<dbReference type="Pfam" id="PF08016">
    <property type="entry name" value="PKD_channel"/>
    <property type="match status" value="1"/>
</dbReference>
<evidence type="ECO:0000259" key="18">
    <source>
        <dbReference type="PROSITE" id="PS50968"/>
    </source>
</evidence>
<evidence type="ECO:0000256" key="17">
    <source>
        <dbReference type="SAM" id="Phobius"/>
    </source>
</evidence>
<dbReference type="PANTHER" id="PTHR11715">
    <property type="entry name" value="GLYCINE CLEAVAGE SYSTEM H PROTEIN"/>
    <property type="match status" value="1"/>
</dbReference>
<dbReference type="NCBIfam" id="NF002270">
    <property type="entry name" value="PRK01202.1"/>
    <property type="match status" value="1"/>
</dbReference>
<keyword evidence="20" id="KW-1185">Reference proteome</keyword>
<evidence type="ECO:0000256" key="8">
    <source>
        <dbReference type="ARBA" id="ARBA00022823"/>
    </source>
</evidence>
<keyword evidence="11" id="KW-0496">Mitochondrion</keyword>
<feature type="transmembrane region" description="Helical" evidence="17">
    <location>
        <begin position="273"/>
        <end position="292"/>
    </location>
</feature>
<feature type="transmembrane region" description="Helical" evidence="17">
    <location>
        <begin position="139"/>
        <end position="158"/>
    </location>
</feature>
<comment type="subcellular location">
    <subcellularLocation>
        <location evidence="2">Membrane</location>
        <topology evidence="2">Multi-pass membrane protein</topology>
    </subcellularLocation>
    <subcellularLocation>
        <location evidence="3">Mitochondrion</location>
    </subcellularLocation>
</comment>
<evidence type="ECO:0000256" key="12">
    <source>
        <dbReference type="ARBA" id="ARBA00023136"/>
    </source>
</evidence>
<keyword evidence="8 16" id="KW-0450">Lipoyl</keyword>
<evidence type="ECO:0000256" key="15">
    <source>
        <dbReference type="ARBA" id="ARBA00065006"/>
    </source>
</evidence>
<feature type="domain" description="Lipoyl-binding" evidence="18">
    <location>
        <begin position="394"/>
        <end position="476"/>
    </location>
</feature>
<evidence type="ECO:0000256" key="11">
    <source>
        <dbReference type="ARBA" id="ARBA00023128"/>
    </source>
</evidence>
<comment type="subunit">
    <text evidence="15">The glycine cleavage system is composed of four proteins: P (GLDC), T (GCST), L (DLD) and H (GCSH). Interacts with GLDC.</text>
</comment>
<dbReference type="GO" id="GO:0005960">
    <property type="term" value="C:glycine cleavage complex"/>
    <property type="evidence" value="ECO:0007669"/>
    <property type="project" value="InterPro"/>
</dbReference>
<keyword evidence="7 17" id="KW-0812">Transmembrane</keyword>
<dbReference type="GO" id="GO:0005739">
    <property type="term" value="C:mitochondrion"/>
    <property type="evidence" value="ECO:0007669"/>
    <property type="project" value="UniProtKB-SubCell"/>
</dbReference>
<dbReference type="PROSITE" id="PS00189">
    <property type="entry name" value="LIPOYL"/>
    <property type="match status" value="1"/>
</dbReference>
<dbReference type="PANTHER" id="PTHR11715:SF42">
    <property type="entry name" value="GLYCINE CLEAVAGE SYSTEM H PROTEIN, MITOCHONDRIAL"/>
    <property type="match status" value="1"/>
</dbReference>
<dbReference type="InterPro" id="IPR033753">
    <property type="entry name" value="GCV_H/Fam206"/>
</dbReference>
<dbReference type="Pfam" id="PF20519">
    <property type="entry name" value="Polycystin_dom"/>
    <property type="match status" value="1"/>
</dbReference>
<keyword evidence="9" id="KW-0809">Transit peptide</keyword>
<dbReference type="NCBIfam" id="TIGR00527">
    <property type="entry name" value="gcvH"/>
    <property type="match status" value="1"/>
</dbReference>
<dbReference type="InterPro" id="IPR013122">
    <property type="entry name" value="PKD1_2_channel"/>
</dbReference>
<evidence type="ECO:0000256" key="14">
    <source>
        <dbReference type="ARBA" id="ARBA00046240"/>
    </source>
</evidence>
<dbReference type="Proteomes" id="UP000028990">
    <property type="component" value="Unassembled WGS sequence"/>
</dbReference>
<sequence length="506" mass="56396">MGTPGWLTVPTLCRTAYSLDEEDQANYGEGWNASALDSSALFSQAWQYQGQRQHQGYPVWGRLALYPGGGYVVPLGTERQGTAREGAGLQSPRDPNPEPGHGCLSVVEALSATGLAEPRLPFHCQRVRQQKWGYFRSKWNLLELAIILASWSALAVFVKRAVLAERDLQRYRKHREDELSGQPARVVTTPGMQQEERWTHTTEQLHRSRSLMHLPTWAHKGMSFRETAAADAALGYITAFLVLLSTVKLWHLLRLNPKTNVITSALHRAWGDISGFIIVILIMLLAYSIAVLDSSPVLGSFLIGSCVIFMTFVVLNLFISVILVAFSEAQKCDQRPDLNGLEITETALERLGLWRPFNTISAVRYLPAETLETLTAFSRKFTEKHEWITTENGIGTVGISNFAQEALGDVVYCSLPEVGTTLKKQDEFGALESVKAASELYSPLSGEVTEINEALAENPGLVNKSCYEDGWLIKMTVSDPSELDELMSEEAYEKYVKSIEVKWHIN</sequence>
<evidence type="ECO:0000256" key="3">
    <source>
        <dbReference type="ARBA" id="ARBA00004173"/>
    </source>
</evidence>
<evidence type="ECO:0000313" key="19">
    <source>
        <dbReference type="EMBL" id="KFO21242.1"/>
    </source>
</evidence>
<dbReference type="EMBL" id="KN124401">
    <property type="protein sequence ID" value="KFO21242.1"/>
    <property type="molecule type" value="Genomic_DNA"/>
</dbReference>
<dbReference type="CDD" id="cd06848">
    <property type="entry name" value="GCS_H"/>
    <property type="match status" value="1"/>
</dbReference>
<dbReference type="Gene3D" id="2.40.50.100">
    <property type="match status" value="1"/>
</dbReference>
<organism evidence="19 20">
    <name type="scientific">Fukomys damarensis</name>
    <name type="common">Damaraland mole rat</name>
    <name type="synonym">Cryptomys damarensis</name>
    <dbReference type="NCBI Taxonomy" id="885580"/>
    <lineage>
        <taxon>Eukaryota</taxon>
        <taxon>Metazoa</taxon>
        <taxon>Chordata</taxon>
        <taxon>Craniata</taxon>
        <taxon>Vertebrata</taxon>
        <taxon>Euteleostomi</taxon>
        <taxon>Mammalia</taxon>
        <taxon>Eutheria</taxon>
        <taxon>Euarchontoglires</taxon>
        <taxon>Glires</taxon>
        <taxon>Rodentia</taxon>
        <taxon>Hystricomorpha</taxon>
        <taxon>Bathyergidae</taxon>
        <taxon>Fukomys</taxon>
    </lineage>
</organism>
<feature type="transmembrane region" description="Helical" evidence="17">
    <location>
        <begin position="233"/>
        <end position="253"/>
    </location>
</feature>
<evidence type="ECO:0000256" key="4">
    <source>
        <dbReference type="ARBA" id="ARBA00007200"/>
    </source>
</evidence>
<evidence type="ECO:0000256" key="5">
    <source>
        <dbReference type="ARBA" id="ARBA00009249"/>
    </source>
</evidence>
<dbReference type="GO" id="GO:0009249">
    <property type="term" value="P:protein lipoylation"/>
    <property type="evidence" value="ECO:0007669"/>
    <property type="project" value="TreeGrafter"/>
</dbReference>
<keyword evidence="10 17" id="KW-1133">Transmembrane helix</keyword>
<dbReference type="AlphaFoldDB" id="A0A091CSH5"/>
<evidence type="ECO:0000313" key="20">
    <source>
        <dbReference type="Proteomes" id="UP000028990"/>
    </source>
</evidence>
<accession>A0A091CSH5</accession>
<dbReference type="InterPro" id="IPR003016">
    <property type="entry name" value="2-oxoA_DH_lipoyl-BS"/>
</dbReference>
<gene>
    <name evidence="19" type="ORF">H920_17366</name>
</gene>
<dbReference type="InterPro" id="IPR011053">
    <property type="entry name" value="Single_hybrid_motif"/>
</dbReference>
<feature type="transmembrane region" description="Helical" evidence="17">
    <location>
        <begin position="298"/>
        <end position="326"/>
    </location>
</feature>
<dbReference type="PROSITE" id="PS50968">
    <property type="entry name" value="BIOTINYL_LIPOYL"/>
    <property type="match status" value="1"/>
</dbReference>
<comment type="cofactor">
    <cofactor evidence="1">
        <name>(R)-lipoate</name>
        <dbReference type="ChEBI" id="CHEBI:83088"/>
    </cofactor>
</comment>
<evidence type="ECO:0000256" key="13">
    <source>
        <dbReference type="ARBA" id="ARBA00033419"/>
    </source>
</evidence>
<evidence type="ECO:0000256" key="7">
    <source>
        <dbReference type="ARBA" id="ARBA00022692"/>
    </source>
</evidence>
<comment type="function">
    <text evidence="14">The glycine cleavage system catalyzes the degradation of glycine. The H protein (GCSH) shuttles the methylamine group of glycine from the P protein (GLDC) to the T protein (GCST). Has a pivotal role in the lipoylation of enzymes involved in cellular energetics such as the mitochondrial dihydrolipoyllysine-residue acetyltransferase component of pyruvate dehydrogenase complex (DLAT), and the mitochondrial dihydrolipoyllysine-residue succinyltransferase component of 2-oxoglutarate dehydrogenase complex (DLST).</text>
</comment>
<dbReference type="STRING" id="885580.ENSFDAP00000010098"/>
<evidence type="ECO:0000256" key="1">
    <source>
        <dbReference type="ARBA" id="ARBA00001938"/>
    </source>
</evidence>
<name>A0A091CSH5_FUKDA</name>
<dbReference type="InterPro" id="IPR017453">
    <property type="entry name" value="GCV_H_sub"/>
</dbReference>
<evidence type="ECO:0000256" key="10">
    <source>
        <dbReference type="ARBA" id="ARBA00022989"/>
    </source>
</evidence>
<dbReference type="InterPro" id="IPR046791">
    <property type="entry name" value="Polycystin_dom"/>
</dbReference>
<dbReference type="InterPro" id="IPR002930">
    <property type="entry name" value="GCV_H"/>
</dbReference>
<comment type="similarity">
    <text evidence="4">Belongs to the polycystin family.</text>
</comment>
<proteinExistence type="inferred from homology"/>
<dbReference type="GO" id="GO:0019464">
    <property type="term" value="P:glycine decarboxylation via glycine cleavage system"/>
    <property type="evidence" value="ECO:0007669"/>
    <property type="project" value="InterPro"/>
</dbReference>
<keyword evidence="12 17" id="KW-0472">Membrane</keyword>
<dbReference type="InterPro" id="IPR000089">
    <property type="entry name" value="Biotin_lipoyl"/>
</dbReference>
<reference evidence="19 20" key="1">
    <citation type="submission" date="2013-11" db="EMBL/GenBank/DDBJ databases">
        <title>The Damaraland mole rat (Fukomys damarensis) genome and evolution of African mole rats.</title>
        <authorList>
            <person name="Gladyshev V.N."/>
            <person name="Fang X."/>
        </authorList>
    </citation>
    <scope>NUCLEOTIDE SEQUENCE [LARGE SCALE GENOMIC DNA]</scope>
    <source>
        <tissue evidence="19">Liver</tissue>
    </source>
</reference>
<dbReference type="GO" id="GO:0016020">
    <property type="term" value="C:membrane"/>
    <property type="evidence" value="ECO:0007669"/>
    <property type="project" value="UniProtKB-SubCell"/>
</dbReference>
<dbReference type="HAMAP" id="MF_00272">
    <property type="entry name" value="GcvH"/>
    <property type="match status" value="1"/>
</dbReference>
<dbReference type="SUPFAM" id="SSF51230">
    <property type="entry name" value="Single hybrid motif"/>
    <property type="match status" value="1"/>
</dbReference>
<feature type="modified residue" description="N6-lipoyllysine" evidence="16">
    <location>
        <position position="435"/>
    </location>
</feature>
<dbReference type="Pfam" id="PF01597">
    <property type="entry name" value="GCV_H"/>
    <property type="match status" value="1"/>
</dbReference>
<dbReference type="eggNOG" id="KOG3373">
    <property type="taxonomic scope" value="Eukaryota"/>
</dbReference>
<protein>
    <recommendedName>
        <fullName evidence="6">Glycine cleavage system H protein, mitochondrial</fullName>
    </recommendedName>
    <alternativeName>
        <fullName evidence="13">Lipoic acid-containing protein</fullName>
    </alternativeName>
</protein>
<evidence type="ECO:0000256" key="6">
    <source>
        <dbReference type="ARBA" id="ARBA00018130"/>
    </source>
</evidence>
<evidence type="ECO:0000256" key="16">
    <source>
        <dbReference type="PIRSR" id="PIRSR617453-50"/>
    </source>
</evidence>